<dbReference type="InterPro" id="IPR014867">
    <property type="entry name" value="Spore_coat_CotH_CotH2/3/7"/>
</dbReference>
<dbReference type="OrthoDB" id="540213at2759"/>
<keyword evidence="3" id="KW-1185">Reference proteome</keyword>
<evidence type="ECO:0008006" key="4">
    <source>
        <dbReference type="Google" id="ProtNLM"/>
    </source>
</evidence>
<dbReference type="Proteomes" id="UP000054560">
    <property type="component" value="Unassembled WGS sequence"/>
</dbReference>
<sequence>KCEPESFETEFGSIDRSDTSTTTDYQNRSYVTAANFTSNLPVLTLEIVYPQTQNQTELNYGHEYVKRGGDGTSEDFGTIVRRFDAGQNVFTESPTFAHYAGVRERGQSSSLYNKRGLKVEFWDSDDEGDNVHISHFPKEEDFVLRGPFTDKSLLRDHLGYSAARQTGRYCPRTELHEVFIKEDRGPGVDQTHYAGVYVFTESVKRDKNRVNVEKIQPDGTTGLILKVDAAFGEGSAALVKGTFYTEGADGKADVLQQGLFIDYPKEEDLTESILHNTQEFISGLESELDRINDPAATDARNVESPSYRKYIDPTSFVDYQLIQELADNGDAYFRSTFFHKEIGGRLQAGPIWDLDLAFGNVGWDMETPASDFKYNFMEGRPFFAQLNKDVNYKCLVVCRWNMHRVGGLSDEWFEGFFNENRALLSKGASEREFKRWKTLGQYVPRVSLGFNSTAPSFYLESWEDEVDMLQKWVSMRLRFMDNVMQGQKEYLNCDCEYADEWAQIIE</sequence>
<dbReference type="eggNOG" id="ENOG502S9MY">
    <property type="taxonomic scope" value="Eukaryota"/>
</dbReference>
<proteinExistence type="predicted"/>
<feature type="region of interest" description="Disordered" evidence="1">
    <location>
        <begin position="1"/>
        <end position="23"/>
    </location>
</feature>
<protein>
    <recommendedName>
        <fullName evidence="4">Spore coat protein CotH</fullName>
    </recommendedName>
</protein>
<organism evidence="2 3">
    <name type="scientific">Sphaeroforma arctica JP610</name>
    <dbReference type="NCBI Taxonomy" id="667725"/>
    <lineage>
        <taxon>Eukaryota</taxon>
        <taxon>Ichthyosporea</taxon>
        <taxon>Ichthyophonida</taxon>
        <taxon>Sphaeroforma</taxon>
    </lineage>
</organism>
<dbReference type="GeneID" id="25915056"/>
<dbReference type="STRING" id="667725.A0A0L0F8K9"/>
<dbReference type="AlphaFoldDB" id="A0A0L0F8K9"/>
<accession>A0A0L0F8K9</accession>
<dbReference type="RefSeq" id="XP_014146788.1">
    <property type="nucleotide sequence ID" value="XM_014291313.1"/>
</dbReference>
<dbReference type="Pfam" id="PF08757">
    <property type="entry name" value="CotH"/>
    <property type="match status" value="1"/>
</dbReference>
<reference evidence="2 3" key="1">
    <citation type="submission" date="2011-02" db="EMBL/GenBank/DDBJ databases">
        <title>The Genome Sequence of Sphaeroforma arctica JP610.</title>
        <authorList>
            <consortium name="The Broad Institute Genome Sequencing Platform"/>
            <person name="Russ C."/>
            <person name="Cuomo C."/>
            <person name="Young S.K."/>
            <person name="Zeng Q."/>
            <person name="Gargeya S."/>
            <person name="Alvarado L."/>
            <person name="Berlin A."/>
            <person name="Chapman S.B."/>
            <person name="Chen Z."/>
            <person name="Freedman E."/>
            <person name="Gellesch M."/>
            <person name="Goldberg J."/>
            <person name="Griggs A."/>
            <person name="Gujja S."/>
            <person name="Heilman E."/>
            <person name="Heiman D."/>
            <person name="Howarth C."/>
            <person name="Mehta T."/>
            <person name="Neiman D."/>
            <person name="Pearson M."/>
            <person name="Roberts A."/>
            <person name="Saif S."/>
            <person name="Shea T."/>
            <person name="Shenoy N."/>
            <person name="Sisk P."/>
            <person name="Stolte C."/>
            <person name="Sykes S."/>
            <person name="White J."/>
            <person name="Yandava C."/>
            <person name="Burger G."/>
            <person name="Gray M.W."/>
            <person name="Holland P.W.H."/>
            <person name="King N."/>
            <person name="Lang F.B.F."/>
            <person name="Roger A.J."/>
            <person name="Ruiz-Trillo I."/>
            <person name="Haas B."/>
            <person name="Nusbaum C."/>
            <person name="Birren B."/>
        </authorList>
    </citation>
    <scope>NUCLEOTIDE SEQUENCE [LARGE SCALE GENOMIC DNA]</scope>
    <source>
        <strain evidence="2 3">JP610</strain>
    </source>
</reference>
<evidence type="ECO:0000256" key="1">
    <source>
        <dbReference type="SAM" id="MobiDB-lite"/>
    </source>
</evidence>
<evidence type="ECO:0000313" key="3">
    <source>
        <dbReference type="Proteomes" id="UP000054560"/>
    </source>
</evidence>
<dbReference type="EMBL" id="KQ246366">
    <property type="protein sequence ID" value="KNC72886.1"/>
    <property type="molecule type" value="Genomic_DNA"/>
</dbReference>
<gene>
    <name evidence="2" type="ORF">SARC_14552</name>
</gene>
<name>A0A0L0F8K9_9EUKA</name>
<feature type="non-terminal residue" evidence="2">
    <location>
        <position position="1"/>
    </location>
</feature>
<evidence type="ECO:0000313" key="2">
    <source>
        <dbReference type="EMBL" id="KNC72886.1"/>
    </source>
</evidence>